<comment type="caution">
    <text evidence="1">The sequence shown here is derived from an EMBL/GenBank/DDBJ whole genome shotgun (WGS) entry which is preliminary data.</text>
</comment>
<name>A0A0F9PDB4_9ZZZZ</name>
<proteinExistence type="predicted"/>
<gene>
    <name evidence="1" type="ORF">LCGC14_0840780</name>
</gene>
<organism evidence="1">
    <name type="scientific">marine sediment metagenome</name>
    <dbReference type="NCBI Taxonomy" id="412755"/>
    <lineage>
        <taxon>unclassified sequences</taxon>
        <taxon>metagenomes</taxon>
        <taxon>ecological metagenomes</taxon>
    </lineage>
</organism>
<evidence type="ECO:0000313" key="1">
    <source>
        <dbReference type="EMBL" id="KKN29780.1"/>
    </source>
</evidence>
<sequence>MDSNEKENQLKELVGSVGYRLLKYHLRNVMLRIDTERKIVIITRDGKTHEIGFDEIERVVNE</sequence>
<reference evidence="1" key="1">
    <citation type="journal article" date="2015" name="Nature">
        <title>Complex archaea that bridge the gap between prokaryotes and eukaryotes.</title>
        <authorList>
            <person name="Spang A."/>
            <person name="Saw J.H."/>
            <person name="Jorgensen S.L."/>
            <person name="Zaremba-Niedzwiedzka K."/>
            <person name="Martijn J."/>
            <person name="Lind A.E."/>
            <person name="van Eijk R."/>
            <person name="Schleper C."/>
            <person name="Guy L."/>
            <person name="Ettema T.J."/>
        </authorList>
    </citation>
    <scope>NUCLEOTIDE SEQUENCE</scope>
</reference>
<accession>A0A0F9PDB4</accession>
<protein>
    <submittedName>
        <fullName evidence="1">Uncharacterized protein</fullName>
    </submittedName>
</protein>
<dbReference type="EMBL" id="LAZR01002459">
    <property type="protein sequence ID" value="KKN29780.1"/>
    <property type="molecule type" value="Genomic_DNA"/>
</dbReference>
<dbReference type="AlphaFoldDB" id="A0A0F9PDB4"/>